<feature type="chain" id="PRO_5047144287" evidence="7">
    <location>
        <begin position="26"/>
        <end position="513"/>
    </location>
</feature>
<evidence type="ECO:0000256" key="1">
    <source>
        <dbReference type="ARBA" id="ARBA00022670"/>
    </source>
</evidence>
<feature type="region of interest" description="Disordered" evidence="6">
    <location>
        <begin position="107"/>
        <end position="128"/>
    </location>
</feature>
<dbReference type="PANTHER" id="PTHR43343:SF3">
    <property type="entry name" value="PROTEASE DO-LIKE 8, CHLOROPLASTIC"/>
    <property type="match status" value="1"/>
</dbReference>
<dbReference type="InterPro" id="IPR025926">
    <property type="entry name" value="PDZ-like_dom"/>
</dbReference>
<sequence>MNIYTKIALLACGVAIASSALTVVAVDAIDANRESSVLTEILPPRNSGGTLYTVSNTVTPPTDFTHAAESTINGVVSIKSYATPRGYGRSQSTPFHDPFFDFFFGSPDNGGGNRRQQPQQREKSEQQLGLGSGVIISSDGYIVTNNHVIDGAERLEITLNDNRTFNAKVIGTDASTDVALLKIEAKDLPVIPIGDSDALKVGEWVLAVGNPFGFTSTVTTGIVSAKARSISSATNGRSMGIESYIQTDAAVNPGNSGGALVNINGELVGINTAIYSQTGNYAGYSFAIPTSMVTKIVTDIKQYGTVQRAMLGVSYRELTPQLAKEKDITAVNDGILVGEVVDRSAAMEGGIEVGDVIIAINDNPVHNTGQLQAAMSKYRPGDKVSIKYVRKNKTYTTKVTLRNSQGDVKMTKADDFTVLGCAFKSLSAEQLRDFRITSGVQVVGLKDGKFKQAGLKEGFIILDINNARVKNQDDVEKIYDAIMKSDNSDKVMFITGIYPTGRKVYYAVDLSQE</sequence>
<dbReference type="Gene3D" id="2.40.10.120">
    <property type="match status" value="1"/>
</dbReference>
<dbReference type="InterPro" id="IPR001940">
    <property type="entry name" value="Peptidase_S1C"/>
</dbReference>
<organism evidence="9 10">
    <name type="scientific">Heminiphilus faecis</name>
    <dbReference type="NCBI Taxonomy" id="2601703"/>
    <lineage>
        <taxon>Bacteria</taxon>
        <taxon>Pseudomonadati</taxon>
        <taxon>Bacteroidota</taxon>
        <taxon>Bacteroidia</taxon>
        <taxon>Bacteroidales</taxon>
        <taxon>Muribaculaceae</taxon>
        <taxon>Heminiphilus</taxon>
    </lineage>
</organism>
<dbReference type="EMBL" id="JBCLPP010000011">
    <property type="protein sequence ID" value="MEY8244999.1"/>
    <property type="molecule type" value="Genomic_DNA"/>
</dbReference>
<dbReference type="InterPro" id="IPR011782">
    <property type="entry name" value="Pept_S1C_Do"/>
</dbReference>
<keyword evidence="2 7" id="KW-0732">Signal</keyword>
<dbReference type="InterPro" id="IPR036034">
    <property type="entry name" value="PDZ_sf"/>
</dbReference>
<name>A0ABV4CUF1_9BACT</name>
<keyword evidence="4 9" id="KW-0378">Hydrolase</keyword>
<keyword evidence="10" id="KW-1185">Reference proteome</keyword>
<evidence type="ECO:0000256" key="5">
    <source>
        <dbReference type="ARBA" id="ARBA00022825"/>
    </source>
</evidence>
<dbReference type="InterPro" id="IPR009003">
    <property type="entry name" value="Peptidase_S1_PA"/>
</dbReference>
<keyword evidence="5" id="KW-0720">Serine protease</keyword>
<dbReference type="PRINTS" id="PR00834">
    <property type="entry name" value="PROTEASES2C"/>
</dbReference>
<evidence type="ECO:0000256" key="6">
    <source>
        <dbReference type="SAM" id="MobiDB-lite"/>
    </source>
</evidence>
<dbReference type="PANTHER" id="PTHR43343">
    <property type="entry name" value="PEPTIDASE S12"/>
    <property type="match status" value="1"/>
</dbReference>
<dbReference type="SUPFAM" id="SSF50494">
    <property type="entry name" value="Trypsin-like serine proteases"/>
    <property type="match status" value="1"/>
</dbReference>
<reference evidence="9 10" key="1">
    <citation type="submission" date="2024-03" db="EMBL/GenBank/DDBJ databases">
        <title>Mouse gut bacterial collection (mGBC) of GemPharmatech.</title>
        <authorList>
            <person name="He Y."/>
            <person name="Dong L."/>
            <person name="Wu D."/>
            <person name="Gao X."/>
            <person name="Lin Z."/>
        </authorList>
    </citation>
    <scope>NUCLEOTIDE SEQUENCE [LARGE SCALE GENOMIC DNA]</scope>
    <source>
        <strain evidence="9 10">54-13</strain>
    </source>
</reference>
<evidence type="ECO:0000313" key="10">
    <source>
        <dbReference type="Proteomes" id="UP001565200"/>
    </source>
</evidence>
<keyword evidence="3" id="KW-0677">Repeat</keyword>
<dbReference type="InterPro" id="IPR051201">
    <property type="entry name" value="Chloro_Bact_Ser_Proteases"/>
</dbReference>
<dbReference type="SUPFAM" id="SSF50156">
    <property type="entry name" value="PDZ domain-like"/>
    <property type="match status" value="2"/>
</dbReference>
<proteinExistence type="predicted"/>
<dbReference type="Pfam" id="PF13365">
    <property type="entry name" value="Trypsin_2"/>
    <property type="match status" value="1"/>
</dbReference>
<comment type="caution">
    <text evidence="9">The sequence shown here is derived from an EMBL/GenBank/DDBJ whole genome shotgun (WGS) entry which is preliminary data.</text>
</comment>
<dbReference type="Pfam" id="PF12812">
    <property type="entry name" value="PDZ_1"/>
    <property type="match status" value="1"/>
</dbReference>
<gene>
    <name evidence="9" type="ORF">AAK873_05130</name>
</gene>
<protein>
    <submittedName>
        <fullName evidence="9">Do family serine endopeptidase</fullName>
        <ecNumber evidence="9">3.4.21.107</ecNumber>
    </submittedName>
</protein>
<dbReference type="PROSITE" id="PS50106">
    <property type="entry name" value="PDZ"/>
    <property type="match status" value="1"/>
</dbReference>
<dbReference type="RefSeq" id="WP_369863292.1">
    <property type="nucleotide sequence ID" value="NZ_JBCLPP010000011.1"/>
</dbReference>
<keyword evidence="1" id="KW-0645">Protease</keyword>
<feature type="signal peptide" evidence="7">
    <location>
        <begin position="1"/>
        <end position="25"/>
    </location>
</feature>
<feature type="domain" description="PDZ" evidence="8">
    <location>
        <begin position="295"/>
        <end position="392"/>
    </location>
</feature>
<accession>A0ABV4CUF1</accession>
<evidence type="ECO:0000256" key="2">
    <source>
        <dbReference type="ARBA" id="ARBA00022729"/>
    </source>
</evidence>
<dbReference type="SMART" id="SM00228">
    <property type="entry name" value="PDZ"/>
    <property type="match status" value="1"/>
</dbReference>
<dbReference type="InterPro" id="IPR001478">
    <property type="entry name" value="PDZ"/>
</dbReference>
<evidence type="ECO:0000256" key="4">
    <source>
        <dbReference type="ARBA" id="ARBA00022801"/>
    </source>
</evidence>
<dbReference type="Proteomes" id="UP001565200">
    <property type="component" value="Unassembled WGS sequence"/>
</dbReference>
<dbReference type="Pfam" id="PF13180">
    <property type="entry name" value="PDZ_2"/>
    <property type="match status" value="1"/>
</dbReference>
<evidence type="ECO:0000256" key="7">
    <source>
        <dbReference type="SAM" id="SignalP"/>
    </source>
</evidence>
<evidence type="ECO:0000313" key="9">
    <source>
        <dbReference type="EMBL" id="MEY8244999.1"/>
    </source>
</evidence>
<dbReference type="Gene3D" id="2.30.42.10">
    <property type="match status" value="2"/>
</dbReference>
<dbReference type="EC" id="3.4.21.107" evidence="9"/>
<dbReference type="GO" id="GO:0016787">
    <property type="term" value="F:hydrolase activity"/>
    <property type="evidence" value="ECO:0007669"/>
    <property type="project" value="UniProtKB-KW"/>
</dbReference>
<evidence type="ECO:0000256" key="3">
    <source>
        <dbReference type="ARBA" id="ARBA00022737"/>
    </source>
</evidence>
<evidence type="ECO:0000259" key="8">
    <source>
        <dbReference type="PROSITE" id="PS50106"/>
    </source>
</evidence>
<dbReference type="NCBIfam" id="TIGR02037">
    <property type="entry name" value="degP_htrA_DO"/>
    <property type="match status" value="1"/>
</dbReference>